<dbReference type="NCBIfam" id="TIGR01932">
    <property type="entry name" value="hflC"/>
    <property type="match status" value="1"/>
</dbReference>
<evidence type="ECO:0000313" key="9">
    <source>
        <dbReference type="Proteomes" id="UP000237839"/>
    </source>
</evidence>
<keyword evidence="3" id="KW-0812">Transmembrane</keyword>
<comment type="caution">
    <text evidence="8">The sequence shown here is derived from an EMBL/GenBank/DDBJ whole genome shotgun (WGS) entry which is preliminary data.</text>
</comment>
<dbReference type="InterPro" id="IPR036013">
    <property type="entry name" value="Band_7/SPFH_dom_sf"/>
</dbReference>
<dbReference type="InterPro" id="IPR001107">
    <property type="entry name" value="Band_7"/>
</dbReference>
<dbReference type="SUPFAM" id="SSF117892">
    <property type="entry name" value="Band 7/SPFH domain"/>
    <property type="match status" value="1"/>
</dbReference>
<accession>A0A2S9GW02</accession>
<dbReference type="PIRSF" id="PIRSF005651">
    <property type="entry name" value="HflC"/>
    <property type="match status" value="1"/>
</dbReference>
<evidence type="ECO:0000256" key="2">
    <source>
        <dbReference type="ARBA" id="ARBA00007862"/>
    </source>
</evidence>
<dbReference type="CDD" id="cd03405">
    <property type="entry name" value="SPFH_HflC"/>
    <property type="match status" value="1"/>
</dbReference>
<gene>
    <name evidence="8" type="ORF">S2091_3463</name>
</gene>
<dbReference type="SMART" id="SM00244">
    <property type="entry name" value="PHB"/>
    <property type="match status" value="1"/>
</dbReference>
<comment type="function">
    <text evidence="6">HflC and HflK could regulate a protease.</text>
</comment>
<feature type="domain" description="Band 7" evidence="7">
    <location>
        <begin position="20"/>
        <end position="185"/>
    </location>
</feature>
<proteinExistence type="inferred from homology"/>
<sequence length="291" mass="33024">MNKLISTGIAVIIALLVFSSTVFVVDQRQFAIVFALGEMKTIISEPGLHFKLPPPFQNVVFLDKRILTIDSPEADRFITAEKKNILVDSFVKWHITDPKLYYVSFGGDEQRAKDRMNQIVKAALNDEITKLTVRDVISGDRSKVMDVLRAKVSLEAKQIGVDIIDVRLKRIDYIDTVNESVYGRMKAERTRVANELRSTGYAESERIRADADKQGTVILAEAYRDAENLRGEGDARASRIYAQAFGQNPEFYKFYRSLEAYRASFKTKNDVLVVDPNSEFFKYFKAPGQGK</sequence>
<evidence type="ECO:0000256" key="5">
    <source>
        <dbReference type="ARBA" id="ARBA00023136"/>
    </source>
</evidence>
<dbReference type="GO" id="GO:0016020">
    <property type="term" value="C:membrane"/>
    <property type="evidence" value="ECO:0007669"/>
    <property type="project" value="UniProtKB-SubCell"/>
</dbReference>
<evidence type="ECO:0000256" key="6">
    <source>
        <dbReference type="PIRNR" id="PIRNR005651"/>
    </source>
</evidence>
<dbReference type="InterPro" id="IPR010200">
    <property type="entry name" value="HflC"/>
</dbReference>
<protein>
    <recommendedName>
        <fullName evidence="6">Protein HflC</fullName>
    </recommendedName>
</protein>
<evidence type="ECO:0000313" key="8">
    <source>
        <dbReference type="EMBL" id="PRC91907.1"/>
    </source>
</evidence>
<dbReference type="EMBL" id="PUGF01000018">
    <property type="protein sequence ID" value="PRC91907.1"/>
    <property type="molecule type" value="Genomic_DNA"/>
</dbReference>
<name>A0A2S9GW02_9BURK</name>
<organism evidence="8 9">
    <name type="scientific">Solimicrobium silvestre</name>
    <dbReference type="NCBI Taxonomy" id="2099400"/>
    <lineage>
        <taxon>Bacteria</taxon>
        <taxon>Pseudomonadati</taxon>
        <taxon>Pseudomonadota</taxon>
        <taxon>Betaproteobacteria</taxon>
        <taxon>Burkholderiales</taxon>
        <taxon>Oxalobacteraceae</taxon>
        <taxon>Solimicrobium</taxon>
    </lineage>
</organism>
<dbReference type="PANTHER" id="PTHR42911:SF1">
    <property type="entry name" value="MODULATOR OF FTSH PROTEASE HFLC"/>
    <property type="match status" value="1"/>
</dbReference>
<dbReference type="Pfam" id="PF01145">
    <property type="entry name" value="Band_7"/>
    <property type="match status" value="1"/>
</dbReference>
<reference evidence="8 9" key="1">
    <citation type="submission" date="2018-02" db="EMBL/GenBank/DDBJ databases">
        <title>Solimicrobium silvestre gen. nov., sp. nov., isolated from alpine forest soil.</title>
        <authorList>
            <person name="Margesin R."/>
            <person name="Albuquerque L."/>
            <person name="Zhang D.-C."/>
            <person name="Froufe H.J.C."/>
            <person name="Severino R."/>
            <person name="Roxo I."/>
            <person name="Egas C."/>
            <person name="Da Costa M.S."/>
        </authorList>
    </citation>
    <scope>NUCLEOTIDE SEQUENCE [LARGE SCALE GENOMIC DNA]</scope>
    <source>
        <strain evidence="8 9">S20-91</strain>
    </source>
</reference>
<comment type="similarity">
    <text evidence="2 6">Belongs to the band 7/mec-2 family. HflC subfamily.</text>
</comment>
<keyword evidence="9" id="KW-1185">Reference proteome</keyword>
<dbReference type="RefSeq" id="WP_105533207.1">
    <property type="nucleotide sequence ID" value="NZ_PUGF01000018.1"/>
</dbReference>
<comment type="subcellular location">
    <subcellularLocation>
        <location evidence="1">Membrane</location>
        <topology evidence="1">Single-pass membrane protein</topology>
    </subcellularLocation>
</comment>
<dbReference type="Proteomes" id="UP000237839">
    <property type="component" value="Unassembled WGS sequence"/>
</dbReference>
<keyword evidence="5" id="KW-0472">Membrane</keyword>
<dbReference type="OrthoDB" id="9812991at2"/>
<dbReference type="PANTHER" id="PTHR42911">
    <property type="entry name" value="MODULATOR OF FTSH PROTEASE HFLC"/>
    <property type="match status" value="1"/>
</dbReference>
<dbReference type="AlphaFoldDB" id="A0A2S9GW02"/>
<dbReference type="Gene3D" id="3.30.479.30">
    <property type="entry name" value="Band 7 domain"/>
    <property type="match status" value="1"/>
</dbReference>
<evidence type="ECO:0000256" key="1">
    <source>
        <dbReference type="ARBA" id="ARBA00004167"/>
    </source>
</evidence>
<evidence type="ECO:0000256" key="4">
    <source>
        <dbReference type="ARBA" id="ARBA00022989"/>
    </source>
</evidence>
<keyword evidence="4" id="KW-1133">Transmembrane helix</keyword>
<evidence type="ECO:0000256" key="3">
    <source>
        <dbReference type="ARBA" id="ARBA00022692"/>
    </source>
</evidence>
<evidence type="ECO:0000259" key="7">
    <source>
        <dbReference type="SMART" id="SM00244"/>
    </source>
</evidence>